<gene>
    <name evidence="1" type="ORF">HNQ73_003339</name>
</gene>
<protein>
    <submittedName>
        <fullName evidence="1">Uncharacterized protein</fullName>
    </submittedName>
</protein>
<proteinExistence type="predicted"/>
<reference evidence="1 2" key="1">
    <citation type="submission" date="2020-08" db="EMBL/GenBank/DDBJ databases">
        <title>Genomic Encyclopedia of Type Strains, Phase IV (KMG-IV): sequencing the most valuable type-strain genomes for metagenomic binning, comparative biology and taxonomic classification.</title>
        <authorList>
            <person name="Goeker M."/>
        </authorList>
    </citation>
    <scope>NUCLEOTIDE SEQUENCE [LARGE SCALE GENOMIC DNA]</scope>
    <source>
        <strain evidence="1 2">DSM 101465</strain>
    </source>
</reference>
<dbReference type="AlphaFoldDB" id="A0A841KB08"/>
<dbReference type="Proteomes" id="UP000588017">
    <property type="component" value="Unassembled WGS sequence"/>
</dbReference>
<evidence type="ECO:0000313" key="1">
    <source>
        <dbReference type="EMBL" id="MBB6169687.1"/>
    </source>
</evidence>
<accession>A0A841KB08</accession>
<name>A0A841KB08_9HYPH</name>
<evidence type="ECO:0000313" key="2">
    <source>
        <dbReference type="Proteomes" id="UP000588017"/>
    </source>
</evidence>
<keyword evidence="2" id="KW-1185">Reference proteome</keyword>
<dbReference type="EMBL" id="JACHEH010000010">
    <property type="protein sequence ID" value="MBB6169687.1"/>
    <property type="molecule type" value="Genomic_DNA"/>
</dbReference>
<organism evidence="1 2">
    <name type="scientific">Chelatococcus composti</name>
    <dbReference type="NCBI Taxonomy" id="1743235"/>
    <lineage>
        <taxon>Bacteria</taxon>
        <taxon>Pseudomonadati</taxon>
        <taxon>Pseudomonadota</taxon>
        <taxon>Alphaproteobacteria</taxon>
        <taxon>Hyphomicrobiales</taxon>
        <taxon>Chelatococcaceae</taxon>
        <taxon>Chelatococcus</taxon>
    </lineage>
</organism>
<comment type="caution">
    <text evidence="1">The sequence shown here is derived from an EMBL/GenBank/DDBJ whole genome shotgun (WGS) entry which is preliminary data.</text>
</comment>
<sequence>MHLVLVPMEFSASGTIRAVNAATCVITGGYSGAANRRSRKPGD</sequence>